<comment type="similarity">
    <text evidence="1">Belongs to the peptidase S33 family.</text>
</comment>
<evidence type="ECO:0000259" key="6">
    <source>
        <dbReference type="Pfam" id="PF08386"/>
    </source>
</evidence>
<protein>
    <submittedName>
        <fullName evidence="7">Alpha/beta hydrolase fold</fullName>
    </submittedName>
</protein>
<dbReference type="PANTHER" id="PTHR43248">
    <property type="entry name" value="2-SUCCINYL-6-HYDROXY-2,4-CYCLOHEXADIENE-1-CARBOXYLATE SYNTHASE"/>
    <property type="match status" value="1"/>
</dbReference>
<evidence type="ECO:0000256" key="3">
    <source>
        <dbReference type="ARBA" id="ARBA00022801"/>
    </source>
</evidence>
<dbReference type="PANTHER" id="PTHR43248:SF29">
    <property type="entry name" value="TRIPEPTIDYL AMINOPEPTIDASE"/>
    <property type="match status" value="1"/>
</dbReference>
<reference evidence="7 8" key="1">
    <citation type="submission" date="2017-09" db="EMBL/GenBank/DDBJ databases">
        <authorList>
            <person name="Ehlers B."/>
            <person name="Leendertz F.H."/>
        </authorList>
    </citation>
    <scope>NUCLEOTIDE SEQUENCE [LARGE SCALE GENOMIC DNA]</scope>
    <source>
        <strain evidence="7 8">CGMCC 4.7095</strain>
    </source>
</reference>
<dbReference type="InterPro" id="IPR013595">
    <property type="entry name" value="Pept_S33_TAP-like_C"/>
</dbReference>
<organism evidence="7 8">
    <name type="scientific">Streptomyces zhaozhouensis</name>
    <dbReference type="NCBI Taxonomy" id="1300267"/>
    <lineage>
        <taxon>Bacteria</taxon>
        <taxon>Bacillati</taxon>
        <taxon>Actinomycetota</taxon>
        <taxon>Actinomycetes</taxon>
        <taxon>Kitasatosporales</taxon>
        <taxon>Streptomycetaceae</taxon>
        <taxon>Streptomyces</taxon>
    </lineage>
</organism>
<name>A0A286DND6_9ACTN</name>
<dbReference type="EMBL" id="OCNE01000002">
    <property type="protein sequence ID" value="SOD60217.1"/>
    <property type="molecule type" value="Genomic_DNA"/>
</dbReference>
<evidence type="ECO:0000259" key="5">
    <source>
        <dbReference type="Pfam" id="PF00561"/>
    </source>
</evidence>
<evidence type="ECO:0000313" key="8">
    <source>
        <dbReference type="Proteomes" id="UP000219072"/>
    </source>
</evidence>
<dbReference type="SUPFAM" id="SSF53474">
    <property type="entry name" value="alpha/beta-Hydrolases"/>
    <property type="match status" value="1"/>
</dbReference>
<accession>A0A286DND6</accession>
<dbReference type="Gene3D" id="3.40.50.1820">
    <property type="entry name" value="alpha/beta hydrolase"/>
    <property type="match status" value="1"/>
</dbReference>
<feature type="signal peptide" evidence="4">
    <location>
        <begin position="1"/>
        <end position="30"/>
    </location>
</feature>
<proteinExistence type="inferred from homology"/>
<dbReference type="InterPro" id="IPR029058">
    <property type="entry name" value="AB_hydrolase_fold"/>
</dbReference>
<dbReference type="Pfam" id="PF08386">
    <property type="entry name" value="Abhydrolase_4"/>
    <property type="match status" value="1"/>
</dbReference>
<dbReference type="PROSITE" id="PS51257">
    <property type="entry name" value="PROKAR_LIPOPROTEIN"/>
    <property type="match status" value="1"/>
</dbReference>
<keyword evidence="2 4" id="KW-0732">Signal</keyword>
<evidence type="ECO:0000256" key="4">
    <source>
        <dbReference type="SAM" id="SignalP"/>
    </source>
</evidence>
<feature type="domain" description="AB hydrolase-1" evidence="5">
    <location>
        <begin position="108"/>
        <end position="311"/>
    </location>
</feature>
<keyword evidence="8" id="KW-1185">Reference proteome</keyword>
<evidence type="ECO:0000313" key="7">
    <source>
        <dbReference type="EMBL" id="SOD60217.1"/>
    </source>
</evidence>
<dbReference type="Pfam" id="PF00561">
    <property type="entry name" value="Abhydrolase_1"/>
    <property type="match status" value="1"/>
</dbReference>
<dbReference type="GO" id="GO:0016787">
    <property type="term" value="F:hydrolase activity"/>
    <property type="evidence" value="ECO:0007669"/>
    <property type="project" value="UniProtKB-KW"/>
</dbReference>
<dbReference type="InterPro" id="IPR051601">
    <property type="entry name" value="Serine_prot/Carboxylest_S33"/>
</dbReference>
<gene>
    <name evidence="7" type="ORF">SAMN06297387_10254</name>
</gene>
<keyword evidence="3 7" id="KW-0378">Hydrolase</keyword>
<feature type="domain" description="Peptidase S33 tripeptidyl aminopeptidase-like C-terminal" evidence="6">
    <location>
        <begin position="427"/>
        <end position="517"/>
    </location>
</feature>
<evidence type="ECO:0000256" key="2">
    <source>
        <dbReference type="ARBA" id="ARBA00022729"/>
    </source>
</evidence>
<feature type="chain" id="PRO_5012289951" evidence="4">
    <location>
        <begin position="31"/>
        <end position="519"/>
    </location>
</feature>
<dbReference type="InterPro" id="IPR000073">
    <property type="entry name" value="AB_hydrolase_1"/>
</dbReference>
<sequence length="519" mass="55444">MRHPSRSPRRARPRPWVLVVAPLTALTGLAACTPSTPTPDLSSYLEQDLDWGTCDGVATNAVDEELFANPDLECTSAEVPLDYTEPEGETAQVALMRLPARGEAEGSLLVNPGGPAGSGLSFVAAQAPTWQDGRLTERLDIVGFDPRGVGASTPSVDCYSDEEYDAGEVPRFAAVWDVTSADQAEELATRCTEGSGGAENLVSVGSTNVVKDMDVLREVLGDDELTYLGYSYGSELGAMYATEYPDNIRALVLDGGVAPDLTLPDFRVSQLAVQQDRFDDLAALCAESGDCVLGDDPRTASDRLHEIVQPVVESPVATDDGRELDVWDVYAGIIGGLFSEAKWPDVISALTALEDGDPEEMLALRDASFGRTPDGVYTIDADVNIAVRCMDYPRSTPQEHAAHARELAEVAPMFDLEVLTGQDFRSECDAWPAPPTREDPWLTDVPELPETLVVSVTGDPGTTHDGGVALAEALGSSLLTVEGKQHGAYLLGGSRCVDEIVEAYLIDIRTPPDGVRCSL</sequence>
<dbReference type="AlphaFoldDB" id="A0A286DND6"/>
<dbReference type="Proteomes" id="UP000219072">
    <property type="component" value="Unassembled WGS sequence"/>
</dbReference>
<evidence type="ECO:0000256" key="1">
    <source>
        <dbReference type="ARBA" id="ARBA00010088"/>
    </source>
</evidence>